<feature type="domain" description="Response regulatory" evidence="15">
    <location>
        <begin position="402"/>
        <end position="520"/>
    </location>
</feature>
<dbReference type="EMBL" id="LNYI01000012">
    <property type="protein sequence ID" value="KTD23576.1"/>
    <property type="molecule type" value="Genomic_DNA"/>
</dbReference>
<keyword evidence="7" id="KW-0547">Nucleotide-binding</keyword>
<dbReference type="Gene3D" id="3.40.50.2300">
    <property type="match status" value="1"/>
</dbReference>
<dbReference type="PROSITE" id="PS50894">
    <property type="entry name" value="HPT"/>
    <property type="match status" value="1"/>
</dbReference>
<dbReference type="SUPFAM" id="SSF55874">
    <property type="entry name" value="ATPase domain of HSP90 chaperone/DNA topoisomerase II/histidine kinase"/>
    <property type="match status" value="1"/>
</dbReference>
<dbReference type="GO" id="GO:0005886">
    <property type="term" value="C:plasma membrane"/>
    <property type="evidence" value="ECO:0007669"/>
    <property type="project" value="UniProtKB-SubCell"/>
</dbReference>
<dbReference type="PROSITE" id="PS50109">
    <property type="entry name" value="HIS_KIN"/>
    <property type="match status" value="1"/>
</dbReference>
<dbReference type="InterPro" id="IPR005467">
    <property type="entry name" value="His_kinase_dom"/>
</dbReference>
<comment type="caution">
    <text evidence="18">The sequence shown here is derived from an EMBL/GenBank/DDBJ whole genome shotgun (WGS) entry which is preliminary data.</text>
</comment>
<dbReference type="InterPro" id="IPR013656">
    <property type="entry name" value="PAS_4"/>
</dbReference>
<dbReference type="FunFam" id="3.30.565.10:FF:000010">
    <property type="entry name" value="Sensor histidine kinase RcsC"/>
    <property type="match status" value="1"/>
</dbReference>
<dbReference type="InterPro" id="IPR036641">
    <property type="entry name" value="HPT_dom_sf"/>
</dbReference>
<feature type="domain" description="Histidine kinase" evidence="14">
    <location>
        <begin position="151"/>
        <end position="373"/>
    </location>
</feature>
<dbReference type="InterPro" id="IPR004358">
    <property type="entry name" value="Sig_transdc_His_kin-like_C"/>
</dbReference>
<feature type="modified residue" description="Phosphohistidine" evidence="12">
    <location>
        <position position="605"/>
    </location>
</feature>
<accession>A0A0W0VU70</accession>
<dbReference type="CDD" id="cd17546">
    <property type="entry name" value="REC_hyHK_CKI1_RcsC-like"/>
    <property type="match status" value="1"/>
</dbReference>
<protein>
    <recommendedName>
        <fullName evidence="3">histidine kinase</fullName>
        <ecNumber evidence="3">2.7.13.3</ecNumber>
    </recommendedName>
</protein>
<dbReference type="SMART" id="SM00388">
    <property type="entry name" value="HisKA"/>
    <property type="match status" value="1"/>
</dbReference>
<dbReference type="Pfam" id="PF00512">
    <property type="entry name" value="HisKA"/>
    <property type="match status" value="1"/>
</dbReference>
<evidence type="ECO:0000256" key="5">
    <source>
        <dbReference type="ARBA" id="ARBA00022553"/>
    </source>
</evidence>
<dbReference type="SUPFAM" id="SSF55785">
    <property type="entry name" value="PYP-like sensor domain (PAS domain)"/>
    <property type="match status" value="1"/>
</dbReference>
<gene>
    <name evidence="18" type="ORF">Llan_0711</name>
</gene>
<dbReference type="InterPro" id="IPR003594">
    <property type="entry name" value="HATPase_dom"/>
</dbReference>
<dbReference type="InterPro" id="IPR036097">
    <property type="entry name" value="HisK_dim/P_sf"/>
</dbReference>
<evidence type="ECO:0000256" key="10">
    <source>
        <dbReference type="ARBA" id="ARBA00023012"/>
    </source>
</evidence>
<dbReference type="SUPFAM" id="SSF47384">
    <property type="entry name" value="Homodimeric domain of signal transducing histidine kinase"/>
    <property type="match status" value="1"/>
</dbReference>
<evidence type="ECO:0000259" key="16">
    <source>
        <dbReference type="PROSITE" id="PS50113"/>
    </source>
</evidence>
<dbReference type="InterPro" id="IPR000014">
    <property type="entry name" value="PAS"/>
</dbReference>
<dbReference type="EC" id="2.7.13.3" evidence="3"/>
<dbReference type="STRING" id="45067.Llan_0711"/>
<proteinExistence type="predicted"/>
<keyword evidence="19" id="KW-1185">Reference proteome</keyword>
<dbReference type="InterPro" id="IPR011006">
    <property type="entry name" value="CheY-like_superfamily"/>
</dbReference>
<keyword evidence="4" id="KW-1003">Cell membrane</keyword>
<dbReference type="SMART" id="SM00387">
    <property type="entry name" value="HATPase_c"/>
    <property type="match status" value="1"/>
</dbReference>
<keyword evidence="9" id="KW-1133">Transmembrane helix</keyword>
<evidence type="ECO:0000256" key="9">
    <source>
        <dbReference type="ARBA" id="ARBA00022989"/>
    </source>
</evidence>
<evidence type="ECO:0000256" key="4">
    <source>
        <dbReference type="ARBA" id="ARBA00022475"/>
    </source>
</evidence>
<dbReference type="SUPFAM" id="SSF52172">
    <property type="entry name" value="CheY-like"/>
    <property type="match status" value="1"/>
</dbReference>
<dbReference type="InterPro" id="IPR003661">
    <property type="entry name" value="HisK_dim/P_dom"/>
</dbReference>
<evidence type="ECO:0000259" key="14">
    <source>
        <dbReference type="PROSITE" id="PS50109"/>
    </source>
</evidence>
<dbReference type="InterPro" id="IPR036890">
    <property type="entry name" value="HATPase_C_sf"/>
</dbReference>
<dbReference type="Proteomes" id="UP000054869">
    <property type="component" value="Unassembled WGS sequence"/>
</dbReference>
<evidence type="ECO:0000259" key="15">
    <source>
        <dbReference type="PROSITE" id="PS50110"/>
    </source>
</evidence>
<dbReference type="SUPFAM" id="SSF47226">
    <property type="entry name" value="Histidine-containing phosphotransfer domain, HPT domain"/>
    <property type="match status" value="1"/>
</dbReference>
<keyword evidence="11" id="KW-0472">Membrane</keyword>
<evidence type="ECO:0000313" key="18">
    <source>
        <dbReference type="EMBL" id="KTD23576.1"/>
    </source>
</evidence>
<dbReference type="eggNOG" id="COG2205">
    <property type="taxonomic scope" value="Bacteria"/>
</dbReference>
<name>A0A0W0VU70_9GAMM</name>
<feature type="domain" description="PAC" evidence="16">
    <location>
        <begin position="81"/>
        <end position="133"/>
    </location>
</feature>
<keyword evidence="8" id="KW-0067">ATP-binding</keyword>
<evidence type="ECO:0000256" key="12">
    <source>
        <dbReference type="PROSITE-ProRule" id="PRU00110"/>
    </source>
</evidence>
<evidence type="ECO:0000259" key="17">
    <source>
        <dbReference type="PROSITE" id="PS50894"/>
    </source>
</evidence>
<evidence type="ECO:0000256" key="6">
    <source>
        <dbReference type="ARBA" id="ARBA00022692"/>
    </source>
</evidence>
<evidence type="ECO:0000313" key="19">
    <source>
        <dbReference type="Proteomes" id="UP000054869"/>
    </source>
</evidence>
<feature type="domain" description="HPt" evidence="17">
    <location>
        <begin position="566"/>
        <end position="659"/>
    </location>
</feature>
<evidence type="ECO:0000256" key="1">
    <source>
        <dbReference type="ARBA" id="ARBA00000085"/>
    </source>
</evidence>
<dbReference type="CDD" id="cd00082">
    <property type="entry name" value="HisKA"/>
    <property type="match status" value="1"/>
</dbReference>
<evidence type="ECO:0000256" key="3">
    <source>
        <dbReference type="ARBA" id="ARBA00012438"/>
    </source>
</evidence>
<dbReference type="InterPro" id="IPR035965">
    <property type="entry name" value="PAS-like_dom_sf"/>
</dbReference>
<dbReference type="Gene3D" id="1.20.120.160">
    <property type="entry name" value="HPT domain"/>
    <property type="match status" value="1"/>
</dbReference>
<comment type="catalytic activity">
    <reaction evidence="1">
        <text>ATP + protein L-histidine = ADP + protein N-phospho-L-histidine.</text>
        <dbReference type="EC" id="2.7.13.3"/>
    </reaction>
</comment>
<dbReference type="PANTHER" id="PTHR45339:SF1">
    <property type="entry name" value="HYBRID SIGNAL TRANSDUCTION HISTIDINE KINASE J"/>
    <property type="match status" value="1"/>
</dbReference>
<keyword evidence="18" id="KW-0418">Kinase</keyword>
<evidence type="ECO:0000256" key="2">
    <source>
        <dbReference type="ARBA" id="ARBA00004651"/>
    </source>
</evidence>
<evidence type="ECO:0000256" key="7">
    <source>
        <dbReference type="ARBA" id="ARBA00022741"/>
    </source>
</evidence>
<dbReference type="PATRIC" id="fig|45067.4.peg.740"/>
<dbReference type="InterPro" id="IPR000700">
    <property type="entry name" value="PAS-assoc_C"/>
</dbReference>
<dbReference type="InterPro" id="IPR001789">
    <property type="entry name" value="Sig_transdc_resp-reg_receiver"/>
</dbReference>
<keyword evidence="6" id="KW-0812">Transmembrane</keyword>
<dbReference type="PANTHER" id="PTHR45339">
    <property type="entry name" value="HYBRID SIGNAL TRANSDUCTION HISTIDINE KINASE J"/>
    <property type="match status" value="1"/>
</dbReference>
<evidence type="ECO:0000256" key="13">
    <source>
        <dbReference type="PROSITE-ProRule" id="PRU00169"/>
    </source>
</evidence>
<dbReference type="SMART" id="SM00448">
    <property type="entry name" value="REC"/>
    <property type="match status" value="1"/>
</dbReference>
<organism evidence="18 19">
    <name type="scientific">Legionella lansingensis</name>
    <dbReference type="NCBI Taxonomy" id="45067"/>
    <lineage>
        <taxon>Bacteria</taxon>
        <taxon>Pseudomonadati</taxon>
        <taxon>Pseudomonadota</taxon>
        <taxon>Gammaproteobacteria</taxon>
        <taxon>Legionellales</taxon>
        <taxon>Legionellaceae</taxon>
        <taxon>Legionella</taxon>
    </lineage>
</organism>
<dbReference type="Pfam" id="PF02518">
    <property type="entry name" value="HATPase_c"/>
    <property type="match status" value="1"/>
</dbReference>
<dbReference type="PRINTS" id="PR00344">
    <property type="entry name" value="BCTRLSENSOR"/>
</dbReference>
<dbReference type="Gene3D" id="1.10.287.130">
    <property type="match status" value="1"/>
</dbReference>
<dbReference type="AlphaFoldDB" id="A0A0W0VU70"/>
<keyword evidence="5 13" id="KW-0597">Phosphoprotein</keyword>
<comment type="subcellular location">
    <subcellularLocation>
        <location evidence="2">Cell membrane</location>
        <topology evidence="2">Multi-pass membrane protein</topology>
    </subcellularLocation>
</comment>
<dbReference type="Pfam" id="PF08448">
    <property type="entry name" value="PAS_4"/>
    <property type="match status" value="1"/>
</dbReference>
<dbReference type="InterPro" id="IPR008207">
    <property type="entry name" value="Sig_transdc_His_kin_Hpt_dom"/>
</dbReference>
<dbReference type="GO" id="GO:0000155">
    <property type="term" value="F:phosphorelay sensor kinase activity"/>
    <property type="evidence" value="ECO:0007669"/>
    <property type="project" value="InterPro"/>
</dbReference>
<dbReference type="Pfam" id="PF01627">
    <property type="entry name" value="Hpt"/>
    <property type="match status" value="1"/>
</dbReference>
<sequence>MIGFEENLTNTIIDHLPAQIFWKDCNLIYQGCNTAFVKSLGLHSKEEIIGKSDFDLPVSEKNSARYRADDRKIIQSKEPKLGIEEYQILNDGTERVLSTSKVPLLNKKGEVCGVLGIYIDITDRIKMERSLAKAKEQAELSNKAKTEFIANMSHDIRTPVSGIIGISKLLEERFEHPEEKQYAHWINESGQQLLSLLNSVLDIISASHSLEKDLIEEEFDLHQTLKNLVNLELPTIKLKGLELKLDFDPKIKNAIITDRTKLVRILLNLIGNAIKFTDKGSVGVNVREVETLDDHQLLEFTIWDTGIGIPAELQQQVFERFYRVNPSYKGKYDGHGVGLHIVRNYLTLLGSEIKLESEPEVGTKVTFILRVKLGEPLSISDSSSTSSEHEIRRMDKRLEVATILLVEDNPVALRIAESLIQRTGCRYVSALNGEEALSLIGKNDFDLVLTDIGLPGMSGQELSAAIRSLPETNKNSIPIIGLTAHAVKKVEEDCLKAGMDKILTKPLSIRILQDILEDFLTNKKFKASIPPGYLGYELPETEQDLFKLENFPLFDANTALINLGSKETVKELLDIMLHDNLPQEELDLRKAYQEKRWDNIEKIAHKLKSSALYCGTIKLRYACQYLERYRKAGHLRLQEELYHQLHAVIMETKKAIQDWLISV</sequence>
<dbReference type="GO" id="GO:0005524">
    <property type="term" value="F:ATP binding"/>
    <property type="evidence" value="ECO:0007669"/>
    <property type="project" value="UniProtKB-KW"/>
</dbReference>
<dbReference type="Pfam" id="PF00072">
    <property type="entry name" value="Response_reg"/>
    <property type="match status" value="1"/>
</dbReference>
<dbReference type="CDD" id="cd00130">
    <property type="entry name" value="PAS"/>
    <property type="match status" value="1"/>
</dbReference>
<dbReference type="Gene3D" id="3.30.450.20">
    <property type="entry name" value="PAS domain"/>
    <property type="match status" value="1"/>
</dbReference>
<keyword evidence="18" id="KW-0808">Transferase</keyword>
<feature type="modified residue" description="4-aspartylphosphate" evidence="13">
    <location>
        <position position="451"/>
    </location>
</feature>
<dbReference type="NCBIfam" id="TIGR00229">
    <property type="entry name" value="sensory_box"/>
    <property type="match status" value="1"/>
</dbReference>
<evidence type="ECO:0000256" key="8">
    <source>
        <dbReference type="ARBA" id="ARBA00022840"/>
    </source>
</evidence>
<evidence type="ECO:0000256" key="11">
    <source>
        <dbReference type="ARBA" id="ARBA00023136"/>
    </source>
</evidence>
<dbReference type="PROSITE" id="PS50113">
    <property type="entry name" value="PAC"/>
    <property type="match status" value="1"/>
</dbReference>
<keyword evidence="10" id="KW-0902">Two-component regulatory system</keyword>
<reference evidence="18 19" key="1">
    <citation type="submission" date="2015-11" db="EMBL/GenBank/DDBJ databases">
        <title>Genomic analysis of 38 Legionella species identifies large and diverse effector repertoires.</title>
        <authorList>
            <person name="Burstein D."/>
            <person name="Amaro F."/>
            <person name="Zusman T."/>
            <person name="Lifshitz Z."/>
            <person name="Cohen O."/>
            <person name="Gilbert J.A."/>
            <person name="Pupko T."/>
            <person name="Shuman H.A."/>
            <person name="Segal G."/>
        </authorList>
    </citation>
    <scope>NUCLEOTIDE SEQUENCE [LARGE SCALE GENOMIC DNA]</scope>
    <source>
        <strain evidence="18 19">ATCC 49751</strain>
    </source>
</reference>
<dbReference type="CDD" id="cd16922">
    <property type="entry name" value="HATPase_EvgS-ArcB-TorS-like"/>
    <property type="match status" value="1"/>
</dbReference>
<dbReference type="PROSITE" id="PS50110">
    <property type="entry name" value="RESPONSE_REGULATORY"/>
    <property type="match status" value="1"/>
</dbReference>
<dbReference type="Gene3D" id="3.30.565.10">
    <property type="entry name" value="Histidine kinase-like ATPase, C-terminal domain"/>
    <property type="match status" value="1"/>
</dbReference>